<reference evidence="1 2" key="1">
    <citation type="submission" date="2019-07" db="EMBL/GenBank/DDBJ databases">
        <authorList>
            <person name="Park M."/>
        </authorList>
    </citation>
    <scope>NUCLEOTIDE SEQUENCE [LARGE SCALE GENOMIC DNA]</scope>
    <source>
        <strain evidence="1 2">KCTC32445</strain>
    </source>
</reference>
<dbReference type="EMBL" id="VKKU01000002">
    <property type="protein sequence ID" value="TSB01960.1"/>
    <property type="molecule type" value="Genomic_DNA"/>
</dbReference>
<gene>
    <name evidence="1" type="ORF">FOM92_12475</name>
</gene>
<comment type="caution">
    <text evidence="1">The sequence shown here is derived from an EMBL/GenBank/DDBJ whole genome shotgun (WGS) entry which is preliminary data.</text>
</comment>
<proteinExistence type="predicted"/>
<evidence type="ECO:0000313" key="2">
    <source>
        <dbReference type="Proteomes" id="UP000320160"/>
    </source>
</evidence>
<dbReference type="Proteomes" id="UP000320160">
    <property type="component" value="Unassembled WGS sequence"/>
</dbReference>
<protein>
    <submittedName>
        <fullName evidence="1">DUF1491 family protein</fullName>
    </submittedName>
</protein>
<organism evidence="1 2">
    <name type="scientific">Sphingorhabdus contaminans</name>
    <dbReference type="NCBI Taxonomy" id="1343899"/>
    <lineage>
        <taxon>Bacteria</taxon>
        <taxon>Pseudomonadati</taxon>
        <taxon>Pseudomonadota</taxon>
        <taxon>Alphaproteobacteria</taxon>
        <taxon>Sphingomonadales</taxon>
        <taxon>Sphingomonadaceae</taxon>
        <taxon>Sphingorhabdus</taxon>
    </lineage>
</organism>
<dbReference type="InterPro" id="IPR009964">
    <property type="entry name" value="DUF1491"/>
</dbReference>
<dbReference type="AlphaFoldDB" id="A0A553WB93"/>
<sequence length="114" mass="12702">MSFVRFTSEFRVSALQKLTEAQGGFATVLRKGDQLSGAILLVGQIKGSDPVIYERFPELDGSFSWHPIILGVEGNDTEITKYWKSRTKSDPDLWVLELDVASKERLNGLLVAES</sequence>
<dbReference type="OrthoDB" id="9809136at2"/>
<dbReference type="Pfam" id="PF07372">
    <property type="entry name" value="DUF1491"/>
    <property type="match status" value="1"/>
</dbReference>
<dbReference type="Gene3D" id="3.40.1530.20">
    <property type="entry name" value="Protein of unknown function (DUF1491)"/>
    <property type="match status" value="1"/>
</dbReference>
<name>A0A553WB93_9SPHN</name>
<accession>A0A553WB93</accession>
<evidence type="ECO:0000313" key="1">
    <source>
        <dbReference type="EMBL" id="TSB01960.1"/>
    </source>
</evidence>
<keyword evidence="2" id="KW-1185">Reference proteome</keyword>